<organism evidence="1">
    <name type="scientific">uncultured Caudovirales phage</name>
    <dbReference type="NCBI Taxonomy" id="2100421"/>
    <lineage>
        <taxon>Viruses</taxon>
        <taxon>Duplodnaviria</taxon>
        <taxon>Heunggongvirae</taxon>
        <taxon>Uroviricota</taxon>
        <taxon>Caudoviricetes</taxon>
        <taxon>Peduoviridae</taxon>
        <taxon>Maltschvirus</taxon>
        <taxon>Maltschvirus maltsch</taxon>
    </lineage>
</organism>
<dbReference type="EMBL" id="LR796555">
    <property type="protein sequence ID" value="CAB4151703.1"/>
    <property type="molecule type" value="Genomic_DNA"/>
</dbReference>
<accession>A0A6J5N2X8</accession>
<protein>
    <submittedName>
        <fullName evidence="1">Uncharacterized protein</fullName>
    </submittedName>
</protein>
<evidence type="ECO:0000313" key="1">
    <source>
        <dbReference type="EMBL" id="CAB4151703.1"/>
    </source>
</evidence>
<sequence length="106" mass="12022">MCIRCYEKEGSPVSFHPNTNLCVELISEIYQVQSVGGHLHIFSEDWNLYDDDLEFCLNAALKEEDPEDGSSQVIEVCKLLLEMTREQRATVLAVQAGYIKAKPENN</sequence>
<proteinExistence type="predicted"/>
<reference evidence="1" key="1">
    <citation type="submission" date="2020-04" db="EMBL/GenBank/DDBJ databases">
        <authorList>
            <person name="Chiriac C."/>
            <person name="Salcher M."/>
            <person name="Ghai R."/>
            <person name="Kavagutti S V."/>
        </authorList>
    </citation>
    <scope>NUCLEOTIDE SEQUENCE</scope>
</reference>
<name>A0A6J5N2X8_9CAUD</name>
<gene>
    <name evidence="1" type="ORF">UFOVP591_31</name>
</gene>